<feature type="region of interest" description="Disordered" evidence="1">
    <location>
        <begin position="123"/>
        <end position="151"/>
    </location>
</feature>
<gene>
    <name evidence="2" type="ORF">GMOD_00005840</name>
</gene>
<proteinExistence type="predicted"/>
<evidence type="ECO:0000256" key="1">
    <source>
        <dbReference type="SAM" id="MobiDB-lite"/>
    </source>
</evidence>
<reference evidence="2 3" key="1">
    <citation type="journal article" date="2014" name="PLoS ONE">
        <title>De novo Genome Assembly of the Fungal Plant Pathogen Pyrenophora semeniperda.</title>
        <authorList>
            <person name="Soliai M.M."/>
            <person name="Meyer S.E."/>
            <person name="Udall J.A."/>
            <person name="Elzinga D.E."/>
            <person name="Hermansen R.A."/>
            <person name="Bodily P.M."/>
            <person name="Hart A.A."/>
            <person name="Coleman C.E."/>
        </authorList>
    </citation>
    <scope>NUCLEOTIDE SEQUENCE [LARGE SCALE GENOMIC DNA]</scope>
    <source>
        <strain evidence="2 3">CCB06</strain>
        <tissue evidence="2">Mycelium</tissue>
    </source>
</reference>
<organism evidence="2 3">
    <name type="scientific">Pyrenophora seminiperda CCB06</name>
    <dbReference type="NCBI Taxonomy" id="1302712"/>
    <lineage>
        <taxon>Eukaryota</taxon>
        <taxon>Fungi</taxon>
        <taxon>Dikarya</taxon>
        <taxon>Ascomycota</taxon>
        <taxon>Pezizomycotina</taxon>
        <taxon>Dothideomycetes</taxon>
        <taxon>Pleosporomycetidae</taxon>
        <taxon>Pleosporales</taxon>
        <taxon>Pleosporineae</taxon>
        <taxon>Pleosporaceae</taxon>
        <taxon>Pyrenophora</taxon>
    </lineage>
</organism>
<evidence type="ECO:0000313" key="2">
    <source>
        <dbReference type="EMBL" id="RMZ71305.1"/>
    </source>
</evidence>
<dbReference type="EMBL" id="KE747826">
    <property type="protein sequence ID" value="RMZ71305.1"/>
    <property type="molecule type" value="Genomic_DNA"/>
</dbReference>
<evidence type="ECO:0000313" key="3">
    <source>
        <dbReference type="Proteomes" id="UP000265663"/>
    </source>
</evidence>
<dbReference type="AlphaFoldDB" id="A0A3M7M9V8"/>
<sequence length="151" mass="18365">MLRLFNRLLGRHQNTLPPFDFTRNKYHVKKKWPPNFRALTDKQQFRFERKFKRRIKAKSIKPTWNKWTKIVQWSLISFLVVYGVLFHDFRKDPMNPRPGEQPFDGLRKRMWGMLGNFYTHTEDAFKGEGRGSRRKEPLTDTREKSGHQREE</sequence>
<protein>
    <submittedName>
        <fullName evidence="2">Glycolipid anchored surface GAS1</fullName>
    </submittedName>
</protein>
<dbReference type="Proteomes" id="UP000265663">
    <property type="component" value="Unassembled WGS sequence"/>
</dbReference>
<dbReference type="OrthoDB" id="5278907at2759"/>
<keyword evidence="3" id="KW-1185">Reference proteome</keyword>
<accession>A0A3M7M9V8</accession>
<name>A0A3M7M9V8_9PLEO</name>